<organism evidence="3 4">
    <name type="scientific">Candidatus Roizmanbacteria bacterium RIFCSPLOWO2_01_FULL_40_42</name>
    <dbReference type="NCBI Taxonomy" id="1802066"/>
    <lineage>
        <taxon>Bacteria</taxon>
        <taxon>Candidatus Roizmaniibacteriota</taxon>
    </lineage>
</organism>
<evidence type="ECO:0000313" key="4">
    <source>
        <dbReference type="Proteomes" id="UP000178558"/>
    </source>
</evidence>
<comment type="caution">
    <text evidence="3">The sequence shown here is derived from an EMBL/GenBank/DDBJ whole genome shotgun (WGS) entry which is preliminary data.</text>
</comment>
<gene>
    <name evidence="3" type="ORF">A3B50_03465</name>
</gene>
<keyword evidence="2" id="KW-1133">Transmembrane helix</keyword>
<feature type="transmembrane region" description="Helical" evidence="2">
    <location>
        <begin position="15"/>
        <end position="35"/>
    </location>
</feature>
<sequence length="301" mass="33150">MKSKDGGSGSNGGGFAPIVIVAIVAVVAIGGYFALQKSGKAPSLSLPAMVALNDKCKYNDPDLCKYFNRTLSGDYFKGSMTMKGIAKDKSGKVLSETLVESEGENSHVLVSLDGKEMTNTITIGKTVYVKDQSDGKWWKQTPEDEEKPETEKMERSFDPKELAKEFKEEADKTTFKKIGKEACGDMTCFKYQMINPAFADVTEYLYFDDREYILRKMVTVAKDGMISESTFEFGKASIKEPSPTKDVPEGQNIYMMSLPGGGMMNSGQKNGPQGGPSQEDVEKMMKEFQDKYQAPDTSADQ</sequence>
<proteinExistence type="predicted"/>
<feature type="region of interest" description="Disordered" evidence="1">
    <location>
        <begin position="258"/>
        <end position="301"/>
    </location>
</feature>
<name>A0A1F7J529_9BACT</name>
<evidence type="ECO:0000256" key="2">
    <source>
        <dbReference type="SAM" id="Phobius"/>
    </source>
</evidence>
<protein>
    <submittedName>
        <fullName evidence="3">Uncharacterized protein</fullName>
    </submittedName>
</protein>
<reference evidence="3 4" key="1">
    <citation type="journal article" date="2016" name="Nat. Commun.">
        <title>Thousands of microbial genomes shed light on interconnected biogeochemical processes in an aquifer system.</title>
        <authorList>
            <person name="Anantharaman K."/>
            <person name="Brown C.T."/>
            <person name="Hug L.A."/>
            <person name="Sharon I."/>
            <person name="Castelle C.J."/>
            <person name="Probst A.J."/>
            <person name="Thomas B.C."/>
            <person name="Singh A."/>
            <person name="Wilkins M.J."/>
            <person name="Karaoz U."/>
            <person name="Brodie E.L."/>
            <person name="Williams K.H."/>
            <person name="Hubbard S.S."/>
            <person name="Banfield J.F."/>
        </authorList>
    </citation>
    <scope>NUCLEOTIDE SEQUENCE [LARGE SCALE GENOMIC DNA]</scope>
</reference>
<keyword evidence="2" id="KW-0472">Membrane</keyword>
<dbReference type="EMBL" id="MGAQ01000013">
    <property type="protein sequence ID" value="OGK50699.1"/>
    <property type="molecule type" value="Genomic_DNA"/>
</dbReference>
<dbReference type="AlphaFoldDB" id="A0A1F7J529"/>
<keyword evidence="2" id="KW-0812">Transmembrane</keyword>
<evidence type="ECO:0000313" key="3">
    <source>
        <dbReference type="EMBL" id="OGK50699.1"/>
    </source>
</evidence>
<feature type="compositionally biased region" description="Basic and acidic residues" evidence="1">
    <location>
        <begin position="280"/>
        <end position="290"/>
    </location>
</feature>
<accession>A0A1F7J529</accession>
<dbReference type="Proteomes" id="UP000178558">
    <property type="component" value="Unassembled WGS sequence"/>
</dbReference>
<evidence type="ECO:0000256" key="1">
    <source>
        <dbReference type="SAM" id="MobiDB-lite"/>
    </source>
</evidence>